<dbReference type="Proteomes" id="UP000501623">
    <property type="component" value="Chromosome"/>
</dbReference>
<sequence length="201" mass="22470">MKKAIALTTLLAIGFSLQNCDLYGCKCDKSKGKYFILTGISVENYKKRGDCCADKLENNQQVAFQDFSLDVRNFVRFYSAQLPQSSPFSLIPTASACDCIADGYLGSKQKLQSLTVITLEDFDAQHLANDTINDLLNAQFYLTSYDLNTYLLTDTATITQQGYTLTLKKKPELNPSFRVRVDVRLRGGEMYQATSSTAIMQ</sequence>
<evidence type="ECO:0008006" key="3">
    <source>
        <dbReference type="Google" id="ProtNLM"/>
    </source>
</evidence>
<protein>
    <recommendedName>
        <fullName evidence="3">DUF5034 domain-containing protein</fullName>
    </recommendedName>
</protein>
<dbReference type="RefSeq" id="WP_171592265.1">
    <property type="nucleotide sequence ID" value="NZ_CP053538.1"/>
</dbReference>
<gene>
    <name evidence="1" type="ORF">HMJ29_15075</name>
</gene>
<organism evidence="1 2">
    <name type="scientific">Hymenobacter taeanensis</name>
    <dbReference type="NCBI Taxonomy" id="2735321"/>
    <lineage>
        <taxon>Bacteria</taxon>
        <taxon>Pseudomonadati</taxon>
        <taxon>Bacteroidota</taxon>
        <taxon>Cytophagia</taxon>
        <taxon>Cytophagales</taxon>
        <taxon>Hymenobacteraceae</taxon>
        <taxon>Hymenobacter</taxon>
    </lineage>
</organism>
<name>A0A6M6BJX8_9BACT</name>
<dbReference type="KEGG" id="hts:HMJ29_15075"/>
<dbReference type="EMBL" id="CP053538">
    <property type="protein sequence ID" value="QJX48178.1"/>
    <property type="molecule type" value="Genomic_DNA"/>
</dbReference>
<evidence type="ECO:0000313" key="2">
    <source>
        <dbReference type="Proteomes" id="UP000501623"/>
    </source>
</evidence>
<keyword evidence="2" id="KW-1185">Reference proteome</keyword>
<dbReference type="AlphaFoldDB" id="A0A6M6BJX8"/>
<reference evidence="1 2" key="1">
    <citation type="submission" date="2020-05" db="EMBL/GenBank/DDBJ databases">
        <title>Complete genome sequence of Hymenobacter sp. TS19 in Coasted Sand Dune.</title>
        <authorList>
            <person name="Lee J.-H."/>
            <person name="Jung J.-H."/>
            <person name="Jeong S."/>
            <person name="Zhao L."/>
            <person name="Kim M.-K."/>
            <person name="Seo H.-S."/>
            <person name="Lim S."/>
        </authorList>
    </citation>
    <scope>NUCLEOTIDE SEQUENCE [LARGE SCALE GENOMIC DNA]</scope>
    <source>
        <strain evidence="1 2">TS19</strain>
    </source>
</reference>
<accession>A0A6M6BJX8</accession>
<proteinExistence type="predicted"/>
<evidence type="ECO:0000313" key="1">
    <source>
        <dbReference type="EMBL" id="QJX48178.1"/>
    </source>
</evidence>